<evidence type="ECO:0000256" key="1">
    <source>
        <dbReference type="ARBA" id="ARBA00004370"/>
    </source>
</evidence>
<comment type="subcellular location">
    <subcellularLocation>
        <location evidence="5">Cytoplasm</location>
    </subcellularLocation>
    <subcellularLocation>
        <location evidence="1">Membrane</location>
    </subcellularLocation>
</comment>
<evidence type="ECO:0000256" key="3">
    <source>
        <dbReference type="ARBA" id="ARBA00022695"/>
    </source>
</evidence>
<dbReference type="GO" id="GO:0005829">
    <property type="term" value="C:cytosol"/>
    <property type="evidence" value="ECO:0007669"/>
    <property type="project" value="TreeGrafter"/>
</dbReference>
<comment type="similarity">
    <text evidence="5">Belongs to the KdsB family.</text>
</comment>
<dbReference type="GO" id="GO:0008690">
    <property type="term" value="F:3-deoxy-manno-octulosonate cytidylyltransferase activity"/>
    <property type="evidence" value="ECO:0007669"/>
    <property type="project" value="UniProtKB-UniRule"/>
</dbReference>
<dbReference type="CDD" id="cd02517">
    <property type="entry name" value="CMP-KDO-Synthetase"/>
    <property type="match status" value="1"/>
</dbReference>
<dbReference type="GO" id="GO:0016020">
    <property type="term" value="C:membrane"/>
    <property type="evidence" value="ECO:0007669"/>
    <property type="project" value="UniProtKB-SubCell"/>
</dbReference>
<reference evidence="7 9" key="2">
    <citation type="submission" date="2016-05" db="EMBL/GenBank/DDBJ databases">
        <authorList>
            <person name="Prochazka B."/>
            <person name="Indra A."/>
            <person name="Hasenberger P."/>
            <person name="Blaschitz M."/>
            <person name="Wagner L."/>
            <person name="Wewalka G."/>
            <person name="Sorschag S."/>
            <person name="Schmid D."/>
            <person name="Ruppitsch W."/>
        </authorList>
    </citation>
    <scope>NUCLEOTIDE SEQUENCE [LARGE SCALE GENOMIC DNA]</scope>
    <source>
        <strain evidence="7 9">974010_12</strain>
    </source>
</reference>
<gene>
    <name evidence="5 6" type="primary">kdsB</name>
    <name evidence="7" type="ORF">A8135_13600</name>
    <name evidence="6" type="ORF">Ljam_1258</name>
</gene>
<organism evidence="6 8">
    <name type="scientific">Legionella jamestowniensis</name>
    <dbReference type="NCBI Taxonomy" id="455"/>
    <lineage>
        <taxon>Bacteria</taxon>
        <taxon>Pseudomonadati</taxon>
        <taxon>Pseudomonadota</taxon>
        <taxon>Gammaproteobacteria</taxon>
        <taxon>Legionellales</taxon>
        <taxon>Legionellaceae</taxon>
        <taxon>Legionella</taxon>
    </lineage>
</organism>
<dbReference type="Gene3D" id="3.90.550.10">
    <property type="entry name" value="Spore Coat Polysaccharide Biosynthesis Protein SpsA, Chain A"/>
    <property type="match status" value="1"/>
</dbReference>
<accession>A0A0W0UHA4</accession>
<evidence type="ECO:0000256" key="5">
    <source>
        <dbReference type="HAMAP-Rule" id="MF_00057"/>
    </source>
</evidence>
<dbReference type="NCBIfam" id="NF003950">
    <property type="entry name" value="PRK05450.1-3"/>
    <property type="match status" value="1"/>
</dbReference>
<reference evidence="6 8" key="1">
    <citation type="submission" date="2015-11" db="EMBL/GenBank/DDBJ databases">
        <title>Genomic analysis of 38 Legionella species identifies large and diverse effector repertoires.</title>
        <authorList>
            <person name="Burstein D."/>
            <person name="Amaro F."/>
            <person name="Zusman T."/>
            <person name="Lifshitz Z."/>
            <person name="Cohen O."/>
            <person name="Gilbert J.A."/>
            <person name="Pupko T."/>
            <person name="Shuman H.A."/>
            <person name="Segal G."/>
        </authorList>
    </citation>
    <scope>NUCLEOTIDE SEQUENCE [LARGE SCALE GENOMIC DNA]</scope>
    <source>
        <strain evidence="6 8">JA-26-G1-E2</strain>
    </source>
</reference>
<keyword evidence="9" id="KW-1185">Reference proteome</keyword>
<dbReference type="PATRIC" id="fig|455.5.peg.1329"/>
<evidence type="ECO:0000313" key="6">
    <source>
        <dbReference type="EMBL" id="KTD07063.1"/>
    </source>
</evidence>
<evidence type="ECO:0000256" key="2">
    <source>
        <dbReference type="ARBA" id="ARBA00022679"/>
    </source>
</evidence>
<name>A0A0W0UHA4_9GAMM</name>
<dbReference type="Proteomes" id="UP000093336">
    <property type="component" value="Unassembled WGS sequence"/>
</dbReference>
<evidence type="ECO:0000313" key="9">
    <source>
        <dbReference type="Proteomes" id="UP000093336"/>
    </source>
</evidence>
<keyword evidence="3 5" id="KW-0548">Nucleotidyltransferase</keyword>
<dbReference type="STRING" id="455.Ljam_1258"/>
<dbReference type="GO" id="GO:0033468">
    <property type="term" value="P:CMP-keto-3-deoxy-D-manno-octulosonic acid biosynthetic process"/>
    <property type="evidence" value="ECO:0007669"/>
    <property type="project" value="UniProtKB-UniRule"/>
</dbReference>
<dbReference type="EMBL" id="LNYG01000013">
    <property type="protein sequence ID" value="KTD07063.1"/>
    <property type="molecule type" value="Genomic_DNA"/>
</dbReference>
<comment type="pathway">
    <text evidence="5">Nucleotide-sugar biosynthesis; CMP-3-deoxy-D-manno-octulosonate biosynthesis; CMP-3-deoxy-D-manno-octulosonate from 3-deoxy-D-manno-octulosonate and CTP: step 1/1.</text>
</comment>
<dbReference type="AlphaFoldDB" id="A0A0W0UHA4"/>
<dbReference type="PANTHER" id="PTHR42866">
    <property type="entry name" value="3-DEOXY-MANNO-OCTULOSONATE CYTIDYLYLTRANSFERASE"/>
    <property type="match status" value="1"/>
</dbReference>
<keyword evidence="2 5" id="KW-0808">Transferase</keyword>
<dbReference type="SUPFAM" id="SSF53448">
    <property type="entry name" value="Nucleotide-diphospho-sugar transferases"/>
    <property type="match status" value="1"/>
</dbReference>
<comment type="catalytic activity">
    <reaction evidence="5">
        <text>3-deoxy-alpha-D-manno-oct-2-ulosonate + CTP = CMP-3-deoxy-beta-D-manno-octulosonate + diphosphate</text>
        <dbReference type="Rhea" id="RHEA:23448"/>
        <dbReference type="ChEBI" id="CHEBI:33019"/>
        <dbReference type="ChEBI" id="CHEBI:37563"/>
        <dbReference type="ChEBI" id="CHEBI:85986"/>
        <dbReference type="ChEBI" id="CHEBI:85987"/>
        <dbReference type="EC" id="2.7.7.38"/>
    </reaction>
</comment>
<evidence type="ECO:0000256" key="4">
    <source>
        <dbReference type="ARBA" id="ARBA00022985"/>
    </source>
</evidence>
<dbReference type="InterPro" id="IPR004528">
    <property type="entry name" value="KdsB"/>
</dbReference>
<dbReference type="EMBL" id="LYOZ01000028">
    <property type="protein sequence ID" value="OCH97640.1"/>
    <property type="molecule type" value="Genomic_DNA"/>
</dbReference>
<dbReference type="Proteomes" id="UP000054715">
    <property type="component" value="Unassembled WGS sequence"/>
</dbReference>
<proteinExistence type="inferred from homology"/>
<dbReference type="Pfam" id="PF02348">
    <property type="entry name" value="CTP_transf_3"/>
    <property type="match status" value="1"/>
</dbReference>
<sequence>MSAAFHVIIPARYQSTRLPGKLLMEIAGLSVIQRVYQQALKANPSSVIIATDSSAIAEHAESFGATVKMTAIHHQSGTDRIAEVVASASFAPEDIIVNVQGDEPFIAPQLIAQVAENLSNSQTSMATLCWPLEHDHQLQNPNIVKVVRDRFNNALYFSRSAIPANRDKPESINRVYRHIGLYAYRAAFLLDFVQWPVCELETSEALEQLRVLWAGHKIRVEQACTQPLQDINTQEDLLLARKLVSSFC</sequence>
<dbReference type="InterPro" id="IPR029044">
    <property type="entry name" value="Nucleotide-diphossugar_trans"/>
</dbReference>
<dbReference type="FunFam" id="3.90.550.10:FF:000011">
    <property type="entry name" value="3-deoxy-manno-octulosonate cytidylyltransferase"/>
    <property type="match status" value="1"/>
</dbReference>
<dbReference type="GO" id="GO:0009103">
    <property type="term" value="P:lipopolysaccharide biosynthetic process"/>
    <property type="evidence" value="ECO:0007669"/>
    <property type="project" value="UniProtKB-UniRule"/>
</dbReference>
<dbReference type="InterPro" id="IPR003329">
    <property type="entry name" value="Cytidylyl_trans"/>
</dbReference>
<evidence type="ECO:0000313" key="7">
    <source>
        <dbReference type="EMBL" id="OCH97640.1"/>
    </source>
</evidence>
<dbReference type="NCBIfam" id="NF009905">
    <property type="entry name" value="PRK13368.1"/>
    <property type="match status" value="1"/>
</dbReference>
<dbReference type="RefSeq" id="WP_058449280.1">
    <property type="nucleotide sequence ID" value="NZ_CAAAJF010000010.1"/>
</dbReference>
<comment type="caution">
    <text evidence="6">The sequence shown here is derived from an EMBL/GenBank/DDBJ whole genome shotgun (WGS) entry which is preliminary data.</text>
</comment>
<dbReference type="EC" id="2.7.7.38" evidence="5"/>
<protein>
    <recommendedName>
        <fullName evidence="5">3-deoxy-manno-octulosonate cytidylyltransferase</fullName>
        <ecNumber evidence="5">2.7.7.38</ecNumber>
    </recommendedName>
    <alternativeName>
        <fullName evidence="5">CMP-2-keto-3-deoxyoctulosonic acid synthase</fullName>
        <shortName evidence="5">CKS</shortName>
        <shortName evidence="5">CMP-KDO synthase</shortName>
    </alternativeName>
</protein>
<dbReference type="NCBIfam" id="NF003952">
    <property type="entry name" value="PRK05450.1-5"/>
    <property type="match status" value="1"/>
</dbReference>
<dbReference type="UniPathway" id="UPA00358">
    <property type="reaction ID" value="UER00476"/>
</dbReference>
<evidence type="ECO:0000313" key="8">
    <source>
        <dbReference type="Proteomes" id="UP000054715"/>
    </source>
</evidence>
<dbReference type="OrthoDB" id="9815559at2"/>
<keyword evidence="4 5" id="KW-0448">Lipopolysaccharide biosynthesis</keyword>
<keyword evidence="5" id="KW-0963">Cytoplasm</keyword>
<dbReference type="PANTHER" id="PTHR42866:SF2">
    <property type="entry name" value="3-DEOXY-MANNO-OCTULOSONATE CYTIDYLYLTRANSFERASE, MITOCHONDRIAL"/>
    <property type="match status" value="1"/>
</dbReference>
<dbReference type="NCBIfam" id="TIGR00466">
    <property type="entry name" value="kdsB"/>
    <property type="match status" value="1"/>
</dbReference>
<comment type="function">
    <text evidence="5">Activates KDO (a required 8-carbon sugar) for incorporation into bacterial lipopolysaccharide in Gram-negative bacteria.</text>
</comment>
<dbReference type="HAMAP" id="MF_00057">
    <property type="entry name" value="KdsB"/>
    <property type="match status" value="1"/>
</dbReference>